<dbReference type="EMBL" id="CP019914">
    <property type="protein sequence ID" value="ASJ21659.1"/>
    <property type="molecule type" value="Genomic_DNA"/>
</dbReference>
<dbReference type="PROSITE" id="PS51106">
    <property type="entry name" value="PTS_EIIC_TYPE_4"/>
    <property type="match status" value="1"/>
</dbReference>
<dbReference type="GO" id="GO:0009401">
    <property type="term" value="P:phosphoenolpyruvate-dependent sugar phosphotransferase system"/>
    <property type="evidence" value="ECO:0007669"/>
    <property type="project" value="UniProtKB-KW"/>
</dbReference>
<gene>
    <name evidence="10" type="ORF">BHAMNSH16_08405</name>
</gene>
<accession>A0AAC9XL95</accession>
<dbReference type="InterPro" id="IPR004700">
    <property type="entry name" value="PTS_IIC_man"/>
</dbReference>
<feature type="transmembrane region" description="Helical" evidence="9">
    <location>
        <begin position="138"/>
        <end position="163"/>
    </location>
</feature>
<keyword evidence="5" id="KW-0598">Phosphotransferase system</keyword>
<dbReference type="PANTHER" id="PTHR32502:SF28">
    <property type="entry name" value="PHOSPHOTRANSFERASE SYSTEM SUGAR-SPECIFIC EIIC COMPONENT"/>
    <property type="match status" value="1"/>
</dbReference>
<evidence type="ECO:0000256" key="2">
    <source>
        <dbReference type="ARBA" id="ARBA00022448"/>
    </source>
</evidence>
<evidence type="ECO:0000256" key="9">
    <source>
        <dbReference type="SAM" id="Phobius"/>
    </source>
</evidence>
<evidence type="ECO:0000313" key="11">
    <source>
        <dbReference type="Proteomes" id="UP000264880"/>
    </source>
</evidence>
<keyword evidence="7 9" id="KW-1133">Transmembrane helix</keyword>
<dbReference type="InterPro" id="IPR050303">
    <property type="entry name" value="GatZ_KbaZ_carbometab"/>
</dbReference>
<keyword evidence="4" id="KW-0762">Sugar transport</keyword>
<dbReference type="Proteomes" id="UP000264880">
    <property type="component" value="Chromosome"/>
</dbReference>
<evidence type="ECO:0000256" key="3">
    <source>
        <dbReference type="ARBA" id="ARBA00022475"/>
    </source>
</evidence>
<reference evidence="10 11" key="1">
    <citation type="submission" date="2017-02" db="EMBL/GenBank/DDBJ databases">
        <title>Complete genome sequence of Brachyspira hampsonii genomovar I strain NSH-16 (ATCC BAA-2463).</title>
        <authorList>
            <person name="Mirajkar N.S."/>
            <person name="Gebhart C.J."/>
        </authorList>
    </citation>
    <scope>NUCLEOTIDE SEQUENCE [LARGE SCALE GENOMIC DNA]</scope>
    <source>
        <strain evidence="10 11">NSH-16</strain>
    </source>
</reference>
<dbReference type="Pfam" id="PF03609">
    <property type="entry name" value="EII-Sor"/>
    <property type="match status" value="1"/>
</dbReference>
<sequence length="263" mass="28692">MEISLWQIILLTLYSVLTIYDNLNLKLELGKPLMAGCFAGIVMGDMATGLLIGATLQLLILGVGSFGGASIPDYSTAALIAAPLAIITGQDMQFAIGLGVPIGLLMTQLDILARFANVFIMKKAEKALQDEKYEKINLYNHLGMVNWGISRGLPVFLALYFGVDFVNTILQYSPQWLLNGLKAAGGVLPAVGIAILLKYLPVKNFIAYLILGFVLAAYLKLPMLSIALIGIAFAIINYQNSNKFLMNENKIYETNYEGDNEDE</sequence>
<dbReference type="AlphaFoldDB" id="A0AAC9XL95"/>
<feature type="transmembrane region" description="Helical" evidence="9">
    <location>
        <begin position="94"/>
        <end position="117"/>
    </location>
</feature>
<keyword evidence="3" id="KW-1003">Cell membrane</keyword>
<organism evidence="10 11">
    <name type="scientific">Brachyspira hampsonii</name>
    <dbReference type="NCBI Taxonomy" id="1287055"/>
    <lineage>
        <taxon>Bacteria</taxon>
        <taxon>Pseudomonadati</taxon>
        <taxon>Spirochaetota</taxon>
        <taxon>Spirochaetia</taxon>
        <taxon>Brachyspirales</taxon>
        <taxon>Brachyspiraceae</taxon>
        <taxon>Brachyspira</taxon>
    </lineage>
</organism>
<dbReference type="GO" id="GO:0005886">
    <property type="term" value="C:plasma membrane"/>
    <property type="evidence" value="ECO:0007669"/>
    <property type="project" value="UniProtKB-SubCell"/>
</dbReference>
<keyword evidence="11" id="KW-1185">Reference proteome</keyword>
<feature type="transmembrane region" description="Helical" evidence="9">
    <location>
        <begin position="183"/>
        <end position="200"/>
    </location>
</feature>
<evidence type="ECO:0000256" key="6">
    <source>
        <dbReference type="ARBA" id="ARBA00022692"/>
    </source>
</evidence>
<protein>
    <submittedName>
        <fullName evidence="10">PTS sorbose transporter subunit IIC</fullName>
    </submittedName>
</protein>
<keyword evidence="2" id="KW-0813">Transport</keyword>
<evidence type="ECO:0000256" key="4">
    <source>
        <dbReference type="ARBA" id="ARBA00022597"/>
    </source>
</evidence>
<evidence type="ECO:0000256" key="1">
    <source>
        <dbReference type="ARBA" id="ARBA00004651"/>
    </source>
</evidence>
<keyword evidence="6 9" id="KW-0812">Transmembrane</keyword>
<evidence type="ECO:0000256" key="8">
    <source>
        <dbReference type="ARBA" id="ARBA00023136"/>
    </source>
</evidence>
<dbReference type="RefSeq" id="WP_008729843.1">
    <property type="nucleotide sequence ID" value="NZ_CP019914.1"/>
</dbReference>
<feature type="transmembrane region" description="Helical" evidence="9">
    <location>
        <begin position="207"/>
        <end position="236"/>
    </location>
</feature>
<evidence type="ECO:0000313" key="10">
    <source>
        <dbReference type="EMBL" id="ASJ21659.1"/>
    </source>
</evidence>
<comment type="subcellular location">
    <subcellularLocation>
        <location evidence="1">Cell membrane</location>
        <topology evidence="1">Multi-pass membrane protein</topology>
    </subcellularLocation>
</comment>
<feature type="transmembrane region" description="Helical" evidence="9">
    <location>
        <begin position="35"/>
        <end position="60"/>
    </location>
</feature>
<evidence type="ECO:0000256" key="5">
    <source>
        <dbReference type="ARBA" id="ARBA00022683"/>
    </source>
</evidence>
<name>A0AAC9XL95_9SPIR</name>
<dbReference type="PANTHER" id="PTHR32502">
    <property type="entry name" value="N-ACETYLGALACTOSAMINE PERMEASE II COMPONENT-RELATED"/>
    <property type="match status" value="1"/>
</dbReference>
<feature type="transmembrane region" description="Helical" evidence="9">
    <location>
        <begin position="6"/>
        <end position="23"/>
    </location>
</feature>
<keyword evidence="8 9" id="KW-0472">Membrane</keyword>
<evidence type="ECO:0000256" key="7">
    <source>
        <dbReference type="ARBA" id="ARBA00022989"/>
    </source>
</evidence>
<proteinExistence type="predicted"/>
<dbReference type="KEGG" id="bhp:BHAMNSH16_08405"/>